<dbReference type="PANTHER" id="PTHR38441:SF1">
    <property type="entry name" value="MEMBRANE PROTEIN"/>
    <property type="match status" value="1"/>
</dbReference>
<name>A0ABT5G5M4_9ACTN</name>
<accession>A0ABT5G5M4</accession>
<feature type="region of interest" description="Disordered" evidence="1">
    <location>
        <begin position="117"/>
        <end position="145"/>
    </location>
</feature>
<evidence type="ECO:0000313" key="3">
    <source>
        <dbReference type="EMBL" id="MDC2960144.1"/>
    </source>
</evidence>
<keyword evidence="4" id="KW-1185">Reference proteome</keyword>
<keyword evidence="2" id="KW-0812">Transmembrane</keyword>
<feature type="region of interest" description="Disordered" evidence="1">
    <location>
        <begin position="1"/>
        <end position="22"/>
    </location>
</feature>
<comment type="caution">
    <text evidence="3">The sequence shown here is derived from an EMBL/GenBank/DDBJ whole genome shotgun (WGS) entry which is preliminary data.</text>
</comment>
<evidence type="ECO:0000256" key="2">
    <source>
        <dbReference type="SAM" id="Phobius"/>
    </source>
</evidence>
<keyword evidence="2" id="KW-1133">Transmembrane helix</keyword>
<evidence type="ECO:0000256" key="1">
    <source>
        <dbReference type="SAM" id="MobiDB-lite"/>
    </source>
</evidence>
<feature type="transmembrane region" description="Helical" evidence="2">
    <location>
        <begin position="73"/>
        <end position="95"/>
    </location>
</feature>
<feature type="transmembrane region" description="Helical" evidence="2">
    <location>
        <begin position="44"/>
        <end position="61"/>
    </location>
</feature>
<protein>
    <submittedName>
        <fullName evidence="3">DUF485 domain-containing protein</fullName>
    </submittedName>
</protein>
<dbReference type="EMBL" id="JAQOSK010000020">
    <property type="protein sequence ID" value="MDC2960144.1"/>
    <property type="molecule type" value="Genomic_DNA"/>
</dbReference>
<keyword evidence="2" id="KW-0472">Membrane</keyword>
<dbReference type="PANTHER" id="PTHR38441">
    <property type="entry name" value="INTEGRAL MEMBRANE PROTEIN-RELATED"/>
    <property type="match status" value="1"/>
</dbReference>
<dbReference type="InterPro" id="IPR007436">
    <property type="entry name" value="DUF485"/>
</dbReference>
<dbReference type="Pfam" id="PF04341">
    <property type="entry name" value="DUF485"/>
    <property type="match status" value="1"/>
</dbReference>
<gene>
    <name evidence="3" type="ORF">PO587_37530</name>
</gene>
<reference evidence="3 4" key="1">
    <citation type="journal article" date="2015" name="Int. J. Syst. Evol. Microbiol.">
        <title>Streptomyces gilvifuscus sp. nov., an actinomycete that produces antibacterial compounds isolated from soil.</title>
        <authorList>
            <person name="Nguyen T.M."/>
            <person name="Kim J."/>
        </authorList>
    </citation>
    <scope>NUCLEOTIDE SEQUENCE [LARGE SCALE GENOMIC DNA]</scope>
    <source>
        <strain evidence="3 4">T113</strain>
    </source>
</reference>
<dbReference type="Proteomes" id="UP001221328">
    <property type="component" value="Unassembled WGS sequence"/>
</dbReference>
<organism evidence="3 4">
    <name type="scientific">Streptomyces gilvifuscus</name>
    <dbReference type="NCBI Taxonomy" id="1550617"/>
    <lineage>
        <taxon>Bacteria</taxon>
        <taxon>Bacillati</taxon>
        <taxon>Actinomycetota</taxon>
        <taxon>Actinomycetes</taxon>
        <taxon>Kitasatosporales</taxon>
        <taxon>Streptomycetaceae</taxon>
        <taxon>Streptomyces</taxon>
    </lineage>
</organism>
<dbReference type="RefSeq" id="WP_272178335.1">
    <property type="nucleotide sequence ID" value="NZ_JAQOSK010000020.1"/>
</dbReference>
<proteinExistence type="predicted"/>
<evidence type="ECO:0000313" key="4">
    <source>
        <dbReference type="Proteomes" id="UP001221328"/>
    </source>
</evidence>
<sequence>MSRNHEGFEPPPRISAATADEPQRRAISDNPEFQALKRAQRRSGLAMTVIGVGGFLVYVLLSSFTPGLLNSSLSGHLTLGLALGLGQFVLMAVIARRYVVHMRTRVDPVARGFRTQLHRPTAEGPGRTAQHPSVPRQRAGEYRTW</sequence>